<keyword evidence="3" id="KW-0547">Nucleotide-binding</keyword>
<reference evidence="5 6" key="1">
    <citation type="journal article" date="2019" name="Sci. Rep.">
        <title>A high-quality genome of Eragrostis curvula grass provides insights into Poaceae evolution and supports new strategies to enhance forage quality.</title>
        <authorList>
            <person name="Carballo J."/>
            <person name="Santos B.A.C.M."/>
            <person name="Zappacosta D."/>
            <person name="Garbus I."/>
            <person name="Selva J.P."/>
            <person name="Gallo C.A."/>
            <person name="Diaz A."/>
            <person name="Albertini E."/>
            <person name="Caccamo M."/>
            <person name="Echenique V."/>
        </authorList>
    </citation>
    <scope>NUCLEOTIDE SEQUENCE [LARGE SCALE GENOMIC DNA]</scope>
    <source>
        <strain evidence="6">cv. Victoria</strain>
        <tissue evidence="5">Leaf</tissue>
    </source>
</reference>
<sequence length="458" mass="50917">MKIRVRYRSRSGERLVSWKGADDPSPGSFTFGADRDRIIQLFLWNGTRPVMRSAPWTGYMVASQYQVANSSLVYVVFVNTEDEMYLTYTLADGAAHATRYVLTHAGEYQLQSWDRRAAAWAVLGAWPGDGKCRRYGRCGANGYCDGTGALPACRCLDGFEPASSEEWSGGGGNFSRGCRRTEALRCGGDGDGFLALPGMKTPDGFVRVGNTSSEECAAACRRNCSCVAYAYANLRLSSSTSTGDVTRCLVWTGELIDTAKMGDVVGSDTLYLRVAGMHAGELGNRKIRRELIFGGMDTSDKFGGRNPAQDFVLPFVRYDDIVSATHNFSEACKIGQGGFGKVYKGMLSGLEVAIKRLSKDSEQGTEEFRNEAWNMWKERRTKDLADPSIMDTCLADEQGKSRNLSWDPMYIEANAVKRMMIMQLRWRTSDDQHLWIDLKLKHVGEFKATRQSSYDNLM</sequence>
<dbReference type="CDD" id="cd01098">
    <property type="entry name" value="PAN_AP_plant"/>
    <property type="match status" value="1"/>
</dbReference>
<protein>
    <recommendedName>
        <fullName evidence="4">Apple domain-containing protein</fullName>
    </recommendedName>
</protein>
<dbReference type="PROSITE" id="PS00107">
    <property type="entry name" value="PROTEIN_KINASE_ATP"/>
    <property type="match status" value="1"/>
</dbReference>
<evidence type="ECO:0000256" key="1">
    <source>
        <dbReference type="ARBA" id="ARBA00022729"/>
    </source>
</evidence>
<proteinExistence type="predicted"/>
<dbReference type="InterPro" id="IPR011009">
    <property type="entry name" value="Kinase-like_dom_sf"/>
</dbReference>
<keyword evidence="2" id="KW-1015">Disulfide bond</keyword>
<evidence type="ECO:0000313" key="5">
    <source>
        <dbReference type="EMBL" id="TVU46479.1"/>
    </source>
</evidence>
<evidence type="ECO:0000313" key="6">
    <source>
        <dbReference type="Proteomes" id="UP000324897"/>
    </source>
</evidence>
<accession>A0A5J9WDR8</accession>
<dbReference type="PROSITE" id="PS50948">
    <property type="entry name" value="PAN"/>
    <property type="match status" value="1"/>
</dbReference>
<dbReference type="SUPFAM" id="SSF56112">
    <property type="entry name" value="Protein kinase-like (PK-like)"/>
    <property type="match status" value="1"/>
</dbReference>
<feature type="domain" description="Apple" evidence="4">
    <location>
        <begin position="186"/>
        <end position="274"/>
    </location>
</feature>
<dbReference type="SMART" id="SM00473">
    <property type="entry name" value="PAN_AP"/>
    <property type="match status" value="1"/>
</dbReference>
<keyword evidence="6" id="KW-1185">Reference proteome</keyword>
<dbReference type="PANTHER" id="PTHR32444:SF118">
    <property type="entry name" value="OS09G0551150 PROTEIN"/>
    <property type="match status" value="1"/>
</dbReference>
<organism evidence="5 6">
    <name type="scientific">Eragrostis curvula</name>
    <name type="common">weeping love grass</name>
    <dbReference type="NCBI Taxonomy" id="38414"/>
    <lineage>
        <taxon>Eukaryota</taxon>
        <taxon>Viridiplantae</taxon>
        <taxon>Streptophyta</taxon>
        <taxon>Embryophyta</taxon>
        <taxon>Tracheophyta</taxon>
        <taxon>Spermatophyta</taxon>
        <taxon>Magnoliopsida</taxon>
        <taxon>Liliopsida</taxon>
        <taxon>Poales</taxon>
        <taxon>Poaceae</taxon>
        <taxon>PACMAD clade</taxon>
        <taxon>Chloridoideae</taxon>
        <taxon>Eragrostideae</taxon>
        <taxon>Eragrostidinae</taxon>
        <taxon>Eragrostis</taxon>
    </lineage>
</organism>
<dbReference type="Pfam" id="PF08276">
    <property type="entry name" value="PAN_2"/>
    <property type="match status" value="1"/>
</dbReference>
<dbReference type="PANTHER" id="PTHR32444">
    <property type="entry name" value="BULB-TYPE LECTIN DOMAIN-CONTAINING PROTEIN"/>
    <property type="match status" value="1"/>
</dbReference>
<evidence type="ECO:0000256" key="2">
    <source>
        <dbReference type="ARBA" id="ARBA00023157"/>
    </source>
</evidence>
<dbReference type="OrthoDB" id="681445at2759"/>
<dbReference type="InterPro" id="IPR017441">
    <property type="entry name" value="Protein_kinase_ATP_BS"/>
</dbReference>
<feature type="non-terminal residue" evidence="5">
    <location>
        <position position="1"/>
    </location>
</feature>
<evidence type="ECO:0000256" key="3">
    <source>
        <dbReference type="PROSITE-ProRule" id="PRU10141"/>
    </source>
</evidence>
<dbReference type="Pfam" id="PF00954">
    <property type="entry name" value="S_locus_glycop"/>
    <property type="match status" value="1"/>
</dbReference>
<dbReference type="Gramene" id="TVU46479">
    <property type="protein sequence ID" value="TVU46479"/>
    <property type="gene ID" value="EJB05_06019"/>
</dbReference>
<dbReference type="InterPro" id="IPR000858">
    <property type="entry name" value="S_locus_glycoprot_dom"/>
</dbReference>
<comment type="caution">
    <text evidence="5">The sequence shown here is derived from an EMBL/GenBank/DDBJ whole genome shotgun (WGS) entry which is preliminary data.</text>
</comment>
<dbReference type="AlphaFoldDB" id="A0A5J9WDR8"/>
<keyword evidence="1" id="KW-0732">Signal</keyword>
<feature type="binding site" evidence="3">
    <location>
        <position position="355"/>
    </location>
    <ligand>
        <name>ATP</name>
        <dbReference type="ChEBI" id="CHEBI:30616"/>
    </ligand>
</feature>
<dbReference type="Gene3D" id="3.30.200.20">
    <property type="entry name" value="Phosphorylase Kinase, domain 1"/>
    <property type="match status" value="1"/>
</dbReference>
<evidence type="ECO:0000259" key="4">
    <source>
        <dbReference type="PROSITE" id="PS50948"/>
    </source>
</evidence>
<dbReference type="Proteomes" id="UP000324897">
    <property type="component" value="Chromosome 5"/>
</dbReference>
<dbReference type="InterPro" id="IPR003609">
    <property type="entry name" value="Pan_app"/>
</dbReference>
<gene>
    <name evidence="5" type="ORF">EJB05_06019</name>
</gene>
<keyword evidence="3" id="KW-0067">ATP-binding</keyword>
<name>A0A5J9WDR8_9POAL</name>
<dbReference type="GO" id="GO:0048544">
    <property type="term" value="P:recognition of pollen"/>
    <property type="evidence" value="ECO:0007669"/>
    <property type="project" value="InterPro"/>
</dbReference>
<dbReference type="GO" id="GO:0005524">
    <property type="term" value="F:ATP binding"/>
    <property type="evidence" value="ECO:0007669"/>
    <property type="project" value="UniProtKB-UniRule"/>
</dbReference>
<dbReference type="EMBL" id="RWGY01000004">
    <property type="protein sequence ID" value="TVU46479.1"/>
    <property type="molecule type" value="Genomic_DNA"/>
</dbReference>